<evidence type="ECO:0000313" key="1">
    <source>
        <dbReference type="EMBL" id="AXG66219.1"/>
    </source>
</evidence>
<dbReference type="EMBL" id="MH536811">
    <property type="protein sequence ID" value="AXG66219.1"/>
    <property type="molecule type" value="Genomic_DNA"/>
</dbReference>
<name>A0A345GTE7_9CAUD</name>
<organism evidence="1 2">
    <name type="scientific">Streptomyces phage Annadreamy</name>
    <dbReference type="NCBI Taxonomy" id="2250335"/>
    <lineage>
        <taxon>Viruses</taxon>
        <taxon>Duplodnaviria</taxon>
        <taxon>Heunggongvirae</taxon>
        <taxon>Uroviricota</taxon>
        <taxon>Caudoviricetes</taxon>
        <taxon>Stanwilliamsviridae</taxon>
        <taxon>Loccivirinae</taxon>
        <taxon>Annadreamyvirus</taxon>
        <taxon>Annadreamyvirus annadreamy</taxon>
    </lineage>
</organism>
<dbReference type="GeneID" id="55609261"/>
<keyword evidence="2" id="KW-1185">Reference proteome</keyword>
<dbReference type="KEGG" id="vg:55609261"/>
<gene>
    <name evidence="1" type="primary">119</name>
    <name evidence="1" type="ORF">SEA_ANNADREAMY_119</name>
</gene>
<dbReference type="Proteomes" id="UP000259354">
    <property type="component" value="Segment"/>
</dbReference>
<proteinExistence type="predicted"/>
<sequence length="63" mass="6746">MLICTVLVRIQAGEPHAQNCDKNGFGTHIITMVKVGKDEGEIVKSGGAALAARPPAWDQALMW</sequence>
<dbReference type="RefSeq" id="YP_009839068.1">
    <property type="nucleotide sequence ID" value="NC_048719.1"/>
</dbReference>
<reference evidence="1 2" key="1">
    <citation type="submission" date="2018-06" db="EMBL/GenBank/DDBJ databases">
        <authorList>
            <person name="Moussa A."/>
            <person name="Couoh J.M."/>
            <person name="Harbem L."/>
            <person name="Okocha J.C."/>
            <person name="Taylor D."/>
            <person name="Teutsch A.B."/>
            <person name="Smith B.R."/>
            <person name="Suri N."/>
            <person name="Layton S.R."/>
            <person name="Kim T."/>
            <person name="Hughes L.E."/>
            <person name="Garlena R.A."/>
            <person name="Russell D.A."/>
            <person name="Pope W.H."/>
            <person name="Jacobs-Sera D."/>
            <person name="Hatfull G.F."/>
        </authorList>
    </citation>
    <scope>NUCLEOTIDE SEQUENCE [LARGE SCALE GENOMIC DNA]</scope>
</reference>
<evidence type="ECO:0000313" key="2">
    <source>
        <dbReference type="Proteomes" id="UP000259354"/>
    </source>
</evidence>
<protein>
    <submittedName>
        <fullName evidence="1">Uncharacterized protein</fullName>
    </submittedName>
</protein>
<accession>A0A345GTE7</accession>